<evidence type="ECO:0000256" key="1">
    <source>
        <dbReference type="SAM" id="MobiDB-lite"/>
    </source>
</evidence>
<sequence length="238" mass="26891">MGRLTASAKRTSVKIRRLVSRGKRQQIASSFGHEDLKHATQFTLRDRQSQLLDASPARREERAYGLPQLVEAAISSSGYLQADFPSSRTSSVSTASINSDALEGMEFLERFDENPFKDITLGHEYAAIQHVRGPDDEFKRPPIWNNQSTGSPMIEPPTAPRRLRLPSGIRVAVEQDRQRKKEQQQAGKISAEIELGEDEEWALEPHEVGPARFPYEYPFCNSGGMDLSVRRIERRQSL</sequence>
<protein>
    <submittedName>
        <fullName evidence="2">Uncharacterized protein</fullName>
    </submittedName>
</protein>
<reference evidence="2 3" key="1">
    <citation type="submission" date="2024-04" db="EMBL/GenBank/DDBJ databases">
        <title>Phyllosticta paracitricarpa is synonymous to the EU quarantine fungus P. citricarpa based on phylogenomic analyses.</title>
        <authorList>
            <consortium name="Lawrence Berkeley National Laboratory"/>
            <person name="Van Ingen-Buijs V.A."/>
            <person name="Van Westerhoven A.C."/>
            <person name="Haridas S."/>
            <person name="Skiadas P."/>
            <person name="Martin F."/>
            <person name="Groenewald J.Z."/>
            <person name="Crous P.W."/>
            <person name="Seidl M.F."/>
        </authorList>
    </citation>
    <scope>NUCLEOTIDE SEQUENCE [LARGE SCALE GENOMIC DNA]</scope>
    <source>
        <strain evidence="2 3">CBS 123374</strain>
    </source>
</reference>
<proteinExistence type="predicted"/>
<gene>
    <name evidence="2" type="ORF">HDK90DRAFT_514571</name>
</gene>
<feature type="region of interest" description="Disordered" evidence="1">
    <location>
        <begin position="136"/>
        <end position="158"/>
    </location>
</feature>
<evidence type="ECO:0000313" key="2">
    <source>
        <dbReference type="EMBL" id="KAK8226142.1"/>
    </source>
</evidence>
<organism evidence="2 3">
    <name type="scientific">Phyllosticta capitalensis</name>
    <dbReference type="NCBI Taxonomy" id="121624"/>
    <lineage>
        <taxon>Eukaryota</taxon>
        <taxon>Fungi</taxon>
        <taxon>Dikarya</taxon>
        <taxon>Ascomycota</taxon>
        <taxon>Pezizomycotina</taxon>
        <taxon>Dothideomycetes</taxon>
        <taxon>Dothideomycetes incertae sedis</taxon>
        <taxon>Botryosphaeriales</taxon>
        <taxon>Phyllostictaceae</taxon>
        <taxon>Phyllosticta</taxon>
    </lineage>
</organism>
<name>A0ABR1YD91_9PEZI</name>
<accession>A0ABR1YD91</accession>
<comment type="caution">
    <text evidence="2">The sequence shown here is derived from an EMBL/GenBank/DDBJ whole genome shotgun (WGS) entry which is preliminary data.</text>
</comment>
<evidence type="ECO:0000313" key="3">
    <source>
        <dbReference type="Proteomes" id="UP001492380"/>
    </source>
</evidence>
<dbReference type="Proteomes" id="UP001492380">
    <property type="component" value="Unassembled WGS sequence"/>
</dbReference>
<dbReference type="EMBL" id="JBBWRZ010000011">
    <property type="protein sequence ID" value="KAK8226142.1"/>
    <property type="molecule type" value="Genomic_DNA"/>
</dbReference>
<keyword evidence="3" id="KW-1185">Reference proteome</keyword>